<accession>A0ABY8LAA5</accession>
<dbReference type="EMBL" id="CP122537">
    <property type="protein sequence ID" value="WGH78277.1"/>
    <property type="molecule type" value="Genomic_DNA"/>
</dbReference>
<dbReference type="PROSITE" id="PS50198">
    <property type="entry name" value="PPIC_PPIASE_2"/>
    <property type="match status" value="1"/>
</dbReference>
<feature type="domain" description="PpiC" evidence="9">
    <location>
        <begin position="246"/>
        <end position="352"/>
    </location>
</feature>
<gene>
    <name evidence="10" type="ORF">P8627_14790</name>
</gene>
<dbReference type="SUPFAM" id="SSF109998">
    <property type="entry name" value="Triger factor/SurA peptide-binding domain-like"/>
    <property type="match status" value="1"/>
</dbReference>
<dbReference type="PANTHER" id="PTHR47529">
    <property type="entry name" value="PEPTIDYL-PROLYL CIS-TRANS ISOMERASE D"/>
    <property type="match status" value="1"/>
</dbReference>
<organism evidence="10 11">
    <name type="scientific">Jannaschia ovalis</name>
    <dbReference type="NCBI Taxonomy" id="3038773"/>
    <lineage>
        <taxon>Bacteria</taxon>
        <taxon>Pseudomonadati</taxon>
        <taxon>Pseudomonadota</taxon>
        <taxon>Alphaproteobacteria</taxon>
        <taxon>Rhodobacterales</taxon>
        <taxon>Roseobacteraceae</taxon>
        <taxon>Jannaschia</taxon>
    </lineage>
</organism>
<evidence type="ECO:0000259" key="9">
    <source>
        <dbReference type="PROSITE" id="PS50198"/>
    </source>
</evidence>
<evidence type="ECO:0000256" key="2">
    <source>
        <dbReference type="ARBA" id="ARBA00022475"/>
    </source>
</evidence>
<dbReference type="Pfam" id="PF13145">
    <property type="entry name" value="Rotamase_2"/>
    <property type="match status" value="1"/>
</dbReference>
<dbReference type="SUPFAM" id="SSF54534">
    <property type="entry name" value="FKBP-like"/>
    <property type="match status" value="1"/>
</dbReference>
<name>A0ABY8LAA5_9RHOB</name>
<evidence type="ECO:0000256" key="4">
    <source>
        <dbReference type="ARBA" id="ARBA00022989"/>
    </source>
</evidence>
<protein>
    <submittedName>
        <fullName evidence="10">Peptidylprolyl isomerase</fullName>
    </submittedName>
</protein>
<dbReference type="RefSeq" id="WP_279965028.1">
    <property type="nucleotide sequence ID" value="NZ_CP122537.1"/>
</dbReference>
<reference evidence="10 11" key="1">
    <citation type="submission" date="2023-04" db="EMBL/GenBank/DDBJ databases">
        <title>Jannaschia ovalis sp. nov., a marine bacterium isolated from sea tidal flat.</title>
        <authorList>
            <person name="Kwon D.Y."/>
            <person name="Kim J.-J."/>
        </authorList>
    </citation>
    <scope>NUCLEOTIDE SEQUENCE [LARGE SCALE GENOMIC DNA]</scope>
    <source>
        <strain evidence="10 11">GRR-S6-38</strain>
    </source>
</reference>
<dbReference type="InterPro" id="IPR000297">
    <property type="entry name" value="PPIase_PpiC"/>
</dbReference>
<dbReference type="InterPro" id="IPR027304">
    <property type="entry name" value="Trigger_fact/SurA_dom_sf"/>
</dbReference>
<keyword evidence="4" id="KW-1133">Transmembrane helix</keyword>
<dbReference type="InterPro" id="IPR052029">
    <property type="entry name" value="PpiD_chaperone"/>
</dbReference>
<sequence length="613" mass="65302">MAEERRKKKSNAVVWAVLALLILALGGFGIGSFGGSLSSVAEVGDREITVEDYGRALQNEQARLAQQTGQNLTMAQLQTFGIDRAVMERLLAEQALAWEAGQMGLSVGDAEVAERIRATPAFGGLDGGFDRDGYAFALRNAGLSEAEYEARVRDDVATELLQAAVLGGTESPEARVDALVAWLAETRDATLATVTVADLPAGITAPTEADLQAFYEENLTRFETPERREITYAWITPDLLVDAIEPDETALRELYEARADEYRQPARVLAERLAFPDAAAAEAARAAIAAGETDFDALVAERGLTLDDVDQGEIAADDVDAPVAEALFGLEDPGVVGPVETLLGPTLFRVYAILDPTEVPFEEARDDLAAEFAADAARRRIDAARDEIDDLLAGGATLEELAAETDLQLGSIGFDETVIDGIAGYDEFRAAALDVTEGDFPELETLSDGGLFALRLDGVTPPATPPLADIRDAVEAAWQADTLRRRLSERAEELAAAAELPGTPETLAGLGRDARLEGTPPALLDALFEAEPEAVFAVEGGADAAYVVRLDAVNEADLSDPETAELREALIASQRQEIATDLFSLYGRAVQARAGFTVDQQAVQAVQAQLLGQ</sequence>
<evidence type="ECO:0000256" key="7">
    <source>
        <dbReference type="ARBA" id="ARBA00038408"/>
    </source>
</evidence>
<dbReference type="Gene3D" id="1.10.4030.10">
    <property type="entry name" value="Porin chaperone SurA, peptide-binding domain"/>
    <property type="match status" value="1"/>
</dbReference>
<dbReference type="Pfam" id="PF13624">
    <property type="entry name" value="SurA_N_3"/>
    <property type="match status" value="1"/>
</dbReference>
<dbReference type="GO" id="GO:0016853">
    <property type="term" value="F:isomerase activity"/>
    <property type="evidence" value="ECO:0007669"/>
    <property type="project" value="UniProtKB-KW"/>
</dbReference>
<evidence type="ECO:0000256" key="8">
    <source>
        <dbReference type="PROSITE-ProRule" id="PRU00278"/>
    </source>
</evidence>
<proteinExistence type="inferred from homology"/>
<keyword evidence="6" id="KW-0143">Chaperone</keyword>
<evidence type="ECO:0000313" key="11">
    <source>
        <dbReference type="Proteomes" id="UP001243420"/>
    </source>
</evidence>
<evidence type="ECO:0000313" key="10">
    <source>
        <dbReference type="EMBL" id="WGH78277.1"/>
    </source>
</evidence>
<dbReference type="PANTHER" id="PTHR47529:SF1">
    <property type="entry name" value="PERIPLASMIC CHAPERONE PPID"/>
    <property type="match status" value="1"/>
</dbReference>
<dbReference type="Proteomes" id="UP001243420">
    <property type="component" value="Chromosome"/>
</dbReference>
<keyword evidence="2" id="KW-1003">Cell membrane</keyword>
<evidence type="ECO:0000256" key="6">
    <source>
        <dbReference type="ARBA" id="ARBA00023186"/>
    </source>
</evidence>
<evidence type="ECO:0000256" key="5">
    <source>
        <dbReference type="ARBA" id="ARBA00023136"/>
    </source>
</evidence>
<keyword evidence="11" id="KW-1185">Reference proteome</keyword>
<evidence type="ECO:0000256" key="1">
    <source>
        <dbReference type="ARBA" id="ARBA00004401"/>
    </source>
</evidence>
<keyword evidence="5" id="KW-0472">Membrane</keyword>
<comment type="similarity">
    <text evidence="7">Belongs to the PpiD chaperone family.</text>
</comment>
<keyword evidence="3" id="KW-0812">Transmembrane</keyword>
<evidence type="ECO:0000256" key="3">
    <source>
        <dbReference type="ARBA" id="ARBA00022692"/>
    </source>
</evidence>
<keyword evidence="8 10" id="KW-0413">Isomerase</keyword>
<comment type="subcellular location">
    <subcellularLocation>
        <location evidence="1">Cell membrane</location>
        <topology evidence="1">Single-pass type II membrane protein</topology>
    </subcellularLocation>
</comment>
<keyword evidence="8" id="KW-0697">Rotamase</keyword>